<dbReference type="InterPro" id="IPR034085">
    <property type="entry name" value="TOG"/>
</dbReference>
<dbReference type="GO" id="GO:0061863">
    <property type="term" value="F:microtubule plus end polymerase"/>
    <property type="evidence" value="ECO:0007669"/>
    <property type="project" value="InterPro"/>
</dbReference>
<gene>
    <name evidence="5" type="ORF">CHUDEA5_1680</name>
    <name evidence="6" type="ORF">GY17_00003615</name>
</gene>
<evidence type="ECO:0000313" key="7">
    <source>
        <dbReference type="Proteomes" id="UP001429100"/>
    </source>
</evidence>
<dbReference type="GO" id="GO:0030951">
    <property type="term" value="P:establishment or maintenance of microtubule cytoskeleton polarity"/>
    <property type="evidence" value="ECO:0007669"/>
    <property type="project" value="InterPro"/>
</dbReference>
<dbReference type="Gene3D" id="1.25.10.10">
    <property type="entry name" value="Leucine-rich Repeat Variant"/>
    <property type="match status" value="2"/>
</dbReference>
<dbReference type="OrthoDB" id="205662at2759"/>
<evidence type="ECO:0000313" key="6">
    <source>
        <dbReference type="EMBL" id="PPS93475.1"/>
    </source>
</evidence>
<sequence>MKSDGEIIPMVLDSNSNCEIPEYSSESSDIFNGIELSSIPLNSLITSSEWQMRMYGYKKGIKEIESVNISDVENLFIKSIVNDKNISSQNLGIQFLTIYIEQFGLKINNLPTIWRDSISEMLIKKTLINPKTSSSSMNLTFSFFEQSLLLESGNLNKTDYLWDEMIDFINNNKKSKGIVVKQIFGIVKLFSSFIDNYGIEFSPIAKWLKVIVPLVVDCSDKSTKECIYEILSMINQESSLMESISSSLTPLQLKEVQKRSIEAEEKKKKKPIRNHFVDKIKVRFHSNVMNGSVAVNNNESSVDSFDLIEPVDVMKMLPSNWLDVISDKEIKWNERKMIIDHFCKLCETHKKLLINQNDVKSNITHSNKKNFFPTISDYQNLFNILQRIIKCEGNTALILSVIRLCSNLVKCLREKIASIVRPLTTQIMIKIKDQNKIVCTESINFINTVLKFSLNLDQIFDDLCQYGYKEKVTTAKCSAISICNSLIDEIIEKNNIMERHSKGLKQLINIIPSCFDDASIHVRSSACVLLIKLKDPCFGEEISSILQKIIFGLHISKQKLIIETERKLGIKSSTVRNTNTTSDKNIHSKALSLSIKATHPPPNSTNSTPNNESTQSNRNSLSNIGLYKQIETQNKGSVGVEVTENTSINRLLPIKNKNGDSNSSVRLNSNTKLIGSSTNLVNESHLHNSEAFPTILNSISSKSDQKINFFERLSNKEQVNLQVLSCSEKKNFYYVDPTDDRNFIFNLPESEIIFETCGSDLISLKEYIKPFISDHLFINMFSSEQIQLDFSINFWERFCNFLRKSINKKFTLFYFFFRWITYYVEMEIAANYERIIISLINIFSLQGREYNAKFNYNIIYNIILIVINIIVKDLQIFDKSNILSNYEISKYERIIFLIMEEGLTLNTYFETEEKQGSFNQLNNTSFILNTAINSSLGNLENPEKKLNLINNYLNIFTDCSNFLKNFGISNIHSLIGFAERNKSNIEICESVNNILSRISNIIGEKIWNTILISFPDIPIDKYYNSNISESLNDDINSNLIFVNTLEYETIKLFNIIGSTGNPKDTGVFLNNVTSIILKKIGTNLGIINNKLNYTLERIDEITKILDNSFMNTLLIENITYFSEISIHLYFSLTKLGASKFKVINEIFSDEQTENLFFRAIEYLDKFTNTFQSILVKEEFPIKELMANTLFIMSNYLIWKEYIKDENQKIKLVNSLNNIMGVNIISSFQQELPRLIKIIIEVILFGMKPNNQTIFDHDLLNRLLPKLLRRTKVYLSKNNIDDFQIKNINRCFELAINKETNPDSCELIIIIDFMLEYLLLLLENGLDVHKYEEFRLLLTEVLGKIDKDSFQSKIWKIKSML</sequence>
<keyword evidence="2" id="KW-0963">Cytoplasm</keyword>
<feature type="domain" description="TOG" evidence="4">
    <location>
        <begin position="22"/>
        <end position="269"/>
    </location>
</feature>
<dbReference type="Proteomes" id="UP000199752">
    <property type="component" value="Chromosome 5"/>
</dbReference>
<dbReference type="GO" id="GO:0046785">
    <property type="term" value="P:microtubule polymerization"/>
    <property type="evidence" value="ECO:0007669"/>
    <property type="project" value="InterPro"/>
</dbReference>
<protein>
    <submittedName>
        <fullName evidence="6">TOG domain containing protein</fullName>
    </submittedName>
</protein>
<dbReference type="InterPro" id="IPR011989">
    <property type="entry name" value="ARM-like"/>
</dbReference>
<proteinExistence type="predicted"/>
<dbReference type="GO" id="GO:0007051">
    <property type="term" value="P:spindle organization"/>
    <property type="evidence" value="ECO:0007669"/>
    <property type="project" value="InterPro"/>
</dbReference>
<dbReference type="Pfam" id="PF21041">
    <property type="entry name" value="XMAP215_CLASP_TOG"/>
    <property type="match status" value="1"/>
</dbReference>
<organism evidence="5">
    <name type="scientific">Cryptosporidium hominis</name>
    <dbReference type="NCBI Taxonomy" id="237895"/>
    <lineage>
        <taxon>Eukaryota</taxon>
        <taxon>Sar</taxon>
        <taxon>Alveolata</taxon>
        <taxon>Apicomplexa</taxon>
        <taxon>Conoidasida</taxon>
        <taxon>Coccidia</taxon>
        <taxon>Eucoccidiorida</taxon>
        <taxon>Eimeriorina</taxon>
        <taxon>Cryptosporidiidae</taxon>
        <taxon>Cryptosporidium</taxon>
    </lineage>
</organism>
<dbReference type="EMBL" id="JTAI01000011">
    <property type="protein sequence ID" value="PPS93475.1"/>
    <property type="molecule type" value="Genomic_DNA"/>
</dbReference>
<dbReference type="GO" id="GO:0005737">
    <property type="term" value="C:cytoplasm"/>
    <property type="evidence" value="ECO:0007669"/>
    <property type="project" value="UniProtKB-SubCell"/>
</dbReference>
<dbReference type="GO" id="GO:0051010">
    <property type="term" value="F:microtubule plus-end binding"/>
    <property type="evidence" value="ECO:0007669"/>
    <property type="project" value="InterPro"/>
</dbReference>
<dbReference type="VEuPathDB" id="CryptoDB:ChTU502y2012_386g0205"/>
<evidence type="ECO:0000259" key="4">
    <source>
        <dbReference type="SMART" id="SM01349"/>
    </source>
</evidence>
<reference evidence="6 7" key="1">
    <citation type="submission" date="2014-11" db="EMBL/GenBank/DDBJ databases">
        <title>Comparative genomic analysis of Cryptosporidium hominis reveals occurrence of genetic recombination in virulent subtypes.</title>
        <authorList>
            <person name="Guo Y."/>
            <person name="Tang K."/>
            <person name="Frace M."/>
            <person name="Li N."/>
            <person name="Roellig D.M."/>
            <person name="Sammons S."/>
            <person name="Knipe K."/>
            <person name="Rowe L."/>
            <person name="Feng Y."/>
            <person name="Xiao L."/>
        </authorList>
    </citation>
    <scope>NUCLEOTIDE SEQUENCE [LARGE SCALE GENOMIC DNA]</scope>
    <source>
        <strain evidence="6">30976</strain>
    </source>
</reference>
<accession>A0A0S4TGC5</accession>
<comment type="subcellular location">
    <subcellularLocation>
        <location evidence="1">Cytoplasm</location>
    </subcellularLocation>
</comment>
<dbReference type="EMBL" id="LN877951">
    <property type="protein sequence ID" value="CUV06156.1"/>
    <property type="molecule type" value="Genomic_DNA"/>
</dbReference>
<dbReference type="InterPro" id="IPR048491">
    <property type="entry name" value="XMAP215_CLASP_TOG"/>
</dbReference>
<keyword evidence="7" id="KW-1185">Reference proteome</keyword>
<dbReference type="InterPro" id="IPR045110">
    <property type="entry name" value="XMAP215"/>
</dbReference>
<dbReference type="VEuPathDB" id="CryptoDB:GY17_00003615"/>
<dbReference type="VEuPathDB" id="CryptoDB:CHUDEA5_1680"/>
<dbReference type="PANTHER" id="PTHR12609">
    <property type="entry name" value="MICROTUBULE ASSOCIATED PROTEIN XMAP215"/>
    <property type="match status" value="1"/>
</dbReference>
<dbReference type="Proteomes" id="UP001429100">
    <property type="component" value="Unassembled WGS sequence"/>
</dbReference>
<dbReference type="SMART" id="SM01349">
    <property type="entry name" value="TOG"/>
    <property type="match status" value="2"/>
</dbReference>
<evidence type="ECO:0000256" key="2">
    <source>
        <dbReference type="ARBA" id="ARBA00022490"/>
    </source>
</evidence>
<feature type="compositionally biased region" description="Low complexity" evidence="3">
    <location>
        <begin position="604"/>
        <end position="617"/>
    </location>
</feature>
<name>A0A0S4TGC5_CRYHO</name>
<reference evidence="5" key="2">
    <citation type="submission" date="2015-08" db="EMBL/GenBank/DDBJ databases">
        <authorList>
            <person name="Babu N.S."/>
            <person name="Beckwith C.J."/>
            <person name="Beseler K.G."/>
            <person name="Brison A."/>
            <person name="Carone J.V."/>
            <person name="Caskin T.P."/>
            <person name="Diamond M."/>
            <person name="Durham M.E."/>
            <person name="Foxe J.M."/>
            <person name="Go M."/>
            <person name="Henderson B.A."/>
            <person name="Jones I.B."/>
            <person name="McGettigan J.A."/>
            <person name="Micheletti S.J."/>
            <person name="Nasrallah M.E."/>
            <person name="Ortiz D."/>
            <person name="Piller C.R."/>
            <person name="Privatt S.R."/>
            <person name="Schneider S.L."/>
            <person name="Sharp S."/>
            <person name="Smith T.C."/>
            <person name="Stanton J.D."/>
            <person name="Ullery H.E."/>
            <person name="Wilson R.J."/>
            <person name="Serrano M.G."/>
            <person name="Buck G."/>
            <person name="Lee V."/>
            <person name="Wang Y."/>
            <person name="Carvalho R."/>
            <person name="Voegtly L."/>
            <person name="Shi R."/>
            <person name="Duckworth R."/>
            <person name="Johnson A."/>
            <person name="Loviza R."/>
            <person name="Walstead R."/>
            <person name="Shah Z."/>
            <person name="Kiflezghi M."/>
            <person name="Wade K."/>
            <person name="Ball S.L."/>
            <person name="Bradley K.W."/>
            <person name="Asai D.J."/>
            <person name="Bowman C.A."/>
            <person name="Russell D.A."/>
            <person name="Pope W.H."/>
            <person name="Jacobs-Sera D."/>
            <person name="Hendrix R.W."/>
            <person name="Hatfull G.F."/>
        </authorList>
    </citation>
    <scope>NUCLEOTIDE SEQUENCE [LARGE SCALE GENOMIC DNA]</scope>
</reference>
<feature type="region of interest" description="Disordered" evidence="3">
    <location>
        <begin position="596"/>
        <end position="619"/>
    </location>
</feature>
<reference evidence="6 7" key="3">
    <citation type="submission" date="2017-10" db="EMBL/GenBank/DDBJ databases">
        <title>Consistent, comparative and evidence-based genome annotation and re-annotation for the closely-related species, Cryptosporidium parvum, C. hominis and C. tyzzeri.</title>
        <authorList>
            <person name="Baptista R.P."/>
            <person name="Li Y."/>
            <person name="Sateriale A."/>
            <person name="Striepen B."/>
            <person name="Kissinger J.C."/>
        </authorList>
    </citation>
    <scope>NUCLEOTIDE SEQUENCE [LARGE SCALE GENOMIC DNA]</scope>
    <source>
        <strain evidence="6">30976</strain>
    </source>
</reference>
<evidence type="ECO:0000256" key="1">
    <source>
        <dbReference type="ARBA" id="ARBA00004496"/>
    </source>
</evidence>
<dbReference type="VEuPathDB" id="CryptoDB:Chro.50214"/>
<evidence type="ECO:0000313" key="5">
    <source>
        <dbReference type="EMBL" id="CUV06156.1"/>
    </source>
</evidence>
<feature type="domain" description="TOG" evidence="4">
    <location>
        <begin position="306"/>
        <end position="574"/>
    </location>
</feature>
<evidence type="ECO:0000256" key="3">
    <source>
        <dbReference type="SAM" id="MobiDB-lite"/>
    </source>
</evidence>